<sequence>MENILIPNRKLHEEFLSDLMMVKAQFEPRLTSIAKKKLEDLEVEIREILAIKNKLALEIKKKDISFSNNLFGRRSIIKILEEVSEVIIKELLKDDILNFENLIKDNLKIPVKTNEKGKSIVDGYYVELYITKVRNLCFLIDHSVYFQHFHQFKWNLAFIAELYAIIITRSTRHSKICPLCFRDVLDIHDESDESDRIHKTSRSRKYCHVHKSNDEDANAAQILGEKAFSSLSSENKRRHVLYSHIKQTNADHIKLIRDSRENRAYENLKSISYHGTLIGNITPDLLKDIEDLLNTSIGNYLPNNLEEIEAILNSSVPESGKIFCKSHKYFEEVESVTSMDWIKDGHQYVCNELASQYPKTFSTFKAPIPNTKSLNEFISILQGKDYLDNEKNSCTHYHLLINTLNISEDLLIEIEKINALKKQRASKVQKILELYDQGLNVSDIKKNLDSFGQNTGRPYITKIINAHTKKGL</sequence>
<gene>
    <name evidence="1" type="ORF">EBI00_00780</name>
</gene>
<dbReference type="AlphaFoldDB" id="A0A3M8Q9D8"/>
<organism evidence="1 2">
    <name type="scientific">Marinomonas hwangdonensis</name>
    <dbReference type="NCBI Taxonomy" id="1053647"/>
    <lineage>
        <taxon>Bacteria</taxon>
        <taxon>Pseudomonadati</taxon>
        <taxon>Pseudomonadota</taxon>
        <taxon>Gammaproteobacteria</taxon>
        <taxon>Oceanospirillales</taxon>
        <taxon>Oceanospirillaceae</taxon>
        <taxon>Marinomonas</taxon>
    </lineage>
</organism>
<dbReference type="RefSeq" id="WP_123094030.1">
    <property type="nucleotide sequence ID" value="NZ_RIZG01000001.1"/>
</dbReference>
<evidence type="ECO:0000313" key="1">
    <source>
        <dbReference type="EMBL" id="RNF52687.1"/>
    </source>
</evidence>
<accession>A0A3M8Q9D8</accession>
<proteinExistence type="predicted"/>
<dbReference type="EMBL" id="RIZG01000001">
    <property type="protein sequence ID" value="RNF52687.1"/>
    <property type="molecule type" value="Genomic_DNA"/>
</dbReference>
<reference evidence="1 2" key="1">
    <citation type="journal article" date="2012" name="Int. J. Syst. Evol. Microbiol.">
        <title>Marinomonas hwangdonensis sp. nov., isolated from seawater.</title>
        <authorList>
            <person name="Jung Y.T."/>
            <person name="Oh T.K."/>
            <person name="Yoon J.H."/>
        </authorList>
    </citation>
    <scope>NUCLEOTIDE SEQUENCE [LARGE SCALE GENOMIC DNA]</scope>
    <source>
        <strain evidence="1 2">HDW-15</strain>
    </source>
</reference>
<protein>
    <submittedName>
        <fullName evidence="1">Uncharacterized protein</fullName>
    </submittedName>
</protein>
<evidence type="ECO:0000313" key="2">
    <source>
        <dbReference type="Proteomes" id="UP000280507"/>
    </source>
</evidence>
<dbReference type="Proteomes" id="UP000280507">
    <property type="component" value="Unassembled WGS sequence"/>
</dbReference>
<name>A0A3M8Q9D8_9GAMM</name>
<keyword evidence="2" id="KW-1185">Reference proteome</keyword>
<comment type="caution">
    <text evidence="1">The sequence shown here is derived from an EMBL/GenBank/DDBJ whole genome shotgun (WGS) entry which is preliminary data.</text>
</comment>